<gene>
    <name evidence="2" type="ORF">ACJEBI_02630</name>
</gene>
<keyword evidence="3" id="KW-1185">Reference proteome</keyword>
<feature type="transmembrane region" description="Helical" evidence="1">
    <location>
        <begin position="321"/>
        <end position="343"/>
    </location>
</feature>
<keyword evidence="1" id="KW-0472">Membrane</keyword>
<sequence>METKIGKIDWLFLFLCLLLGILAEESFFRGQIGISYIVFIIAFYAVFYWRYHRYPFSHQRFGSLVLCCIWLLSVSYFLNNNMLFYALNIIVIPGLVIFHLVLVTSPKSFQWSQPAFVTYLFSRLLDALKYNAVFAAYLGKGMKRGVDDDKLLVWKKVLIGVVISIPVLAVVLRLLMTADSQFERMVGGFPNWFRVVDAESFIRFFIILISTAAFFCLMQVLFQKQIKVMKQEANLQQLPKLDAIISITVLILINIVYVLFTLVQFKYFFSGTLQGDLTYAEYARKGFFELLFVTMINLSITIVVVTFGDRGKNGIKRLTQLMLTILVISSAVMLSSAFLRLSLYEDAYGFTFTRVLVHSFMIFLVVIFIYTLVKIWVEKLSLFHFYFITSLIYYTAITVVDLDKIVVKENMNRFEQTGKIDVHYLNSLSPTGVLGLIDLYEKDKTVPDLQTILLERQKEANIESLPWQSYNVKREQAADKLKKLQIQ</sequence>
<feature type="transmembrane region" description="Helical" evidence="1">
    <location>
        <begin position="157"/>
        <end position="176"/>
    </location>
</feature>
<dbReference type="InterPro" id="IPR025291">
    <property type="entry name" value="DUF4153"/>
</dbReference>
<dbReference type="Pfam" id="PF13687">
    <property type="entry name" value="DUF4153"/>
    <property type="match status" value="1"/>
</dbReference>
<name>A0ABW8RAC0_9BACI</name>
<feature type="transmembrane region" description="Helical" evidence="1">
    <location>
        <begin position="61"/>
        <end position="78"/>
    </location>
</feature>
<feature type="transmembrane region" description="Helical" evidence="1">
    <location>
        <begin position="201"/>
        <end position="222"/>
    </location>
</feature>
<accession>A0ABW8RAC0</accession>
<dbReference type="RefSeq" id="WP_406579081.1">
    <property type="nucleotide sequence ID" value="NZ_JBJHQH010000002.1"/>
</dbReference>
<dbReference type="EMBL" id="JBJHQH010000002">
    <property type="protein sequence ID" value="MFK9090380.1"/>
    <property type="molecule type" value="Genomic_DNA"/>
</dbReference>
<feature type="transmembrane region" description="Helical" evidence="1">
    <location>
        <begin position="287"/>
        <end position="309"/>
    </location>
</feature>
<feature type="transmembrane region" description="Helical" evidence="1">
    <location>
        <begin position="380"/>
        <end position="400"/>
    </location>
</feature>
<dbReference type="Proteomes" id="UP001623041">
    <property type="component" value="Unassembled WGS sequence"/>
</dbReference>
<protein>
    <submittedName>
        <fullName evidence="2">DUF4153 domain-containing protein</fullName>
    </submittedName>
</protein>
<feature type="transmembrane region" description="Helical" evidence="1">
    <location>
        <begin position="355"/>
        <end position="373"/>
    </location>
</feature>
<feature type="transmembrane region" description="Helical" evidence="1">
    <location>
        <begin position="33"/>
        <end position="49"/>
    </location>
</feature>
<evidence type="ECO:0000313" key="3">
    <source>
        <dbReference type="Proteomes" id="UP001623041"/>
    </source>
</evidence>
<evidence type="ECO:0000313" key="2">
    <source>
        <dbReference type="EMBL" id="MFK9090380.1"/>
    </source>
</evidence>
<organism evidence="2 3">
    <name type="scientific">Bacillus salipaludis</name>
    <dbReference type="NCBI Taxonomy" id="2547811"/>
    <lineage>
        <taxon>Bacteria</taxon>
        <taxon>Bacillati</taxon>
        <taxon>Bacillota</taxon>
        <taxon>Bacilli</taxon>
        <taxon>Bacillales</taxon>
        <taxon>Bacillaceae</taxon>
        <taxon>Bacillus</taxon>
    </lineage>
</organism>
<comment type="caution">
    <text evidence="2">The sequence shown here is derived from an EMBL/GenBank/DDBJ whole genome shotgun (WGS) entry which is preliminary data.</text>
</comment>
<proteinExistence type="predicted"/>
<feature type="transmembrane region" description="Helical" evidence="1">
    <location>
        <begin position="84"/>
        <end position="103"/>
    </location>
</feature>
<keyword evidence="1" id="KW-0812">Transmembrane</keyword>
<reference evidence="2 3" key="1">
    <citation type="submission" date="2024-11" db="EMBL/GenBank/DDBJ databases">
        <authorList>
            <person name="Lucas J.A."/>
        </authorList>
    </citation>
    <scope>NUCLEOTIDE SEQUENCE [LARGE SCALE GENOMIC DNA]</scope>
    <source>
        <strain evidence="2 3">Z 5.4</strain>
    </source>
</reference>
<keyword evidence="1" id="KW-1133">Transmembrane helix</keyword>
<feature type="transmembrane region" description="Helical" evidence="1">
    <location>
        <begin position="243"/>
        <end position="267"/>
    </location>
</feature>
<evidence type="ECO:0000256" key="1">
    <source>
        <dbReference type="SAM" id="Phobius"/>
    </source>
</evidence>